<evidence type="ECO:0000259" key="5">
    <source>
        <dbReference type="Pfam" id="PF02911"/>
    </source>
</evidence>
<sequence length="282" mass="31505">MRFAFAGIDFLGDVFETLIAKGWQPVKLFSRPCDSIYDFNDVTVARARALRLPIQMTRITPADLAALKASGCRVLVVAGYPWLIRGWEQHVPYALNFHPSPLPSGRGPYPLFKAILDEVPEWGVTAHALEPAFDTGPILAQKHFALSPQETHDTLLARCQMAAKEIAGQLAEDLPRLWEEAKPQGPGTYWPRITQADRTIDWTESVEDILRTVRAFGSIEAFAQVDSRYVYVWEASGWQESHGHRPGALIHKHRKHMVVAARDGFVQITGWSPYAPGPARGT</sequence>
<dbReference type="Gene3D" id="3.40.50.12230">
    <property type="match status" value="1"/>
</dbReference>
<reference evidence="6 7" key="1">
    <citation type="submission" date="2015-05" db="EMBL/GenBank/DDBJ databases">
        <title>Draft genome sequence of Microvirga vignae strain BR3299, a novel nitrogen fixing bacteria isolated from Brazil semi-aired region.</title>
        <authorList>
            <person name="Zilli J.E."/>
            <person name="Passos S.R."/>
            <person name="Leite J."/>
            <person name="Baldani J.I."/>
            <person name="Xavier G.R."/>
            <person name="Rumjaneck N.G."/>
            <person name="Simoes-Araujo J.L."/>
        </authorList>
    </citation>
    <scope>NUCLEOTIDE SEQUENCE [LARGE SCALE GENOMIC DNA]</scope>
    <source>
        <strain evidence="6 7">BR3299</strain>
    </source>
</reference>
<keyword evidence="2 6" id="KW-0808">Transferase</keyword>
<dbReference type="InterPro" id="IPR036477">
    <property type="entry name" value="Formyl_transf_N_sf"/>
</dbReference>
<dbReference type="InterPro" id="IPR005793">
    <property type="entry name" value="Formyl_trans_C"/>
</dbReference>
<keyword evidence="7" id="KW-1185">Reference proteome</keyword>
<protein>
    <submittedName>
        <fullName evidence="6">Formyl transferase</fullName>
    </submittedName>
</protein>
<proteinExistence type="inferred from homology"/>
<dbReference type="OrthoDB" id="5355061at2"/>
<dbReference type="SUPFAM" id="SSF50486">
    <property type="entry name" value="FMT C-terminal domain-like"/>
    <property type="match status" value="1"/>
</dbReference>
<name>A0A0H1REL3_9HYPH</name>
<dbReference type="InterPro" id="IPR044135">
    <property type="entry name" value="Met-tRNA-FMT_C"/>
</dbReference>
<dbReference type="EMBL" id="LCYG01000061">
    <property type="protein sequence ID" value="KLK91042.1"/>
    <property type="molecule type" value="Genomic_DNA"/>
</dbReference>
<dbReference type="PANTHER" id="PTHR11138">
    <property type="entry name" value="METHIONYL-TRNA FORMYLTRANSFERASE"/>
    <property type="match status" value="1"/>
</dbReference>
<evidence type="ECO:0000256" key="1">
    <source>
        <dbReference type="ARBA" id="ARBA00010699"/>
    </source>
</evidence>
<comment type="caution">
    <text evidence="6">The sequence shown here is derived from an EMBL/GenBank/DDBJ whole genome shotgun (WGS) entry which is preliminary data.</text>
</comment>
<evidence type="ECO:0000256" key="2">
    <source>
        <dbReference type="ARBA" id="ARBA00022679"/>
    </source>
</evidence>
<dbReference type="CDD" id="cd08704">
    <property type="entry name" value="Met_tRNA_FMT_C"/>
    <property type="match status" value="1"/>
</dbReference>
<dbReference type="Pfam" id="PF00551">
    <property type="entry name" value="Formyl_trans_N"/>
    <property type="match status" value="1"/>
</dbReference>
<dbReference type="RefSeq" id="WP_047191227.1">
    <property type="nucleotide sequence ID" value="NZ_LCYG01000061.1"/>
</dbReference>
<dbReference type="PATRIC" id="fig|1225564.3.peg.5829"/>
<dbReference type="GO" id="GO:0004479">
    <property type="term" value="F:methionyl-tRNA formyltransferase activity"/>
    <property type="evidence" value="ECO:0007669"/>
    <property type="project" value="TreeGrafter"/>
</dbReference>
<gene>
    <name evidence="6" type="ORF">AA309_22265</name>
</gene>
<keyword evidence="3" id="KW-0648">Protein biosynthesis</keyword>
<dbReference type="Pfam" id="PF02911">
    <property type="entry name" value="Formyl_trans_C"/>
    <property type="match status" value="1"/>
</dbReference>
<dbReference type="SUPFAM" id="SSF53328">
    <property type="entry name" value="Formyltransferase"/>
    <property type="match status" value="1"/>
</dbReference>
<evidence type="ECO:0000313" key="6">
    <source>
        <dbReference type="EMBL" id="KLK91042.1"/>
    </source>
</evidence>
<dbReference type="InterPro" id="IPR011034">
    <property type="entry name" value="Formyl_transferase-like_C_sf"/>
</dbReference>
<evidence type="ECO:0000259" key="4">
    <source>
        <dbReference type="Pfam" id="PF00551"/>
    </source>
</evidence>
<feature type="domain" description="Formyl transferase N-terminal" evidence="4">
    <location>
        <begin position="65"/>
        <end position="165"/>
    </location>
</feature>
<evidence type="ECO:0000313" key="7">
    <source>
        <dbReference type="Proteomes" id="UP000035489"/>
    </source>
</evidence>
<accession>A0A0H1REL3</accession>
<organism evidence="6 7">
    <name type="scientific">Microvirga vignae</name>
    <dbReference type="NCBI Taxonomy" id="1225564"/>
    <lineage>
        <taxon>Bacteria</taxon>
        <taxon>Pseudomonadati</taxon>
        <taxon>Pseudomonadota</taxon>
        <taxon>Alphaproteobacteria</taxon>
        <taxon>Hyphomicrobiales</taxon>
        <taxon>Methylobacteriaceae</taxon>
        <taxon>Microvirga</taxon>
    </lineage>
</organism>
<feature type="domain" description="Formyl transferase C-terminal" evidence="5">
    <location>
        <begin position="192"/>
        <end position="269"/>
    </location>
</feature>
<evidence type="ECO:0000256" key="3">
    <source>
        <dbReference type="ARBA" id="ARBA00022917"/>
    </source>
</evidence>
<comment type="similarity">
    <text evidence="1">Belongs to the Fmt family.</text>
</comment>
<dbReference type="AlphaFoldDB" id="A0A0H1REL3"/>
<dbReference type="PANTHER" id="PTHR11138:SF5">
    <property type="entry name" value="METHIONYL-TRNA FORMYLTRANSFERASE, MITOCHONDRIAL"/>
    <property type="match status" value="1"/>
</dbReference>
<dbReference type="Proteomes" id="UP000035489">
    <property type="component" value="Unassembled WGS sequence"/>
</dbReference>
<dbReference type="InterPro" id="IPR002376">
    <property type="entry name" value="Formyl_transf_N"/>
</dbReference>
<dbReference type="STRING" id="1225564.AA309_22265"/>